<sequence length="269" mass="29503">MADNQWSQGPEPDPNKPEQVFPSQDNQWDRQDAQYQAWDQSGQQGQQPYSQDPYPQSYDQGYYPPQEQKKSNKGLIGLIIALTVLLLVVALGAFGVVQGWFTRDDSSSASDERFVSASTEADDSDTEADPDSDEGSDRESDRESDRDSDRKNGSDGRDADDGDSAQDSSRGSRDEDDDEGDDSDGESGRSRGGDPEKFENYEPATDVTSEPFAENVHEVFRGQYLKTGKTTATIIASSPVTGETYEMDCRPEGDEVSCSGGNNAVVRIF</sequence>
<feature type="region of interest" description="Disordered" evidence="1">
    <location>
        <begin position="103"/>
        <end position="212"/>
    </location>
</feature>
<organism evidence="3 4">
    <name type="scientific">Corynebacterium endometrii</name>
    <dbReference type="NCBI Taxonomy" id="2488819"/>
    <lineage>
        <taxon>Bacteria</taxon>
        <taxon>Bacillati</taxon>
        <taxon>Actinomycetota</taxon>
        <taxon>Actinomycetes</taxon>
        <taxon>Mycobacteriales</taxon>
        <taxon>Corynebacteriaceae</taxon>
        <taxon>Corynebacterium</taxon>
    </lineage>
</organism>
<dbReference type="EMBL" id="CP039247">
    <property type="protein sequence ID" value="QCB29233.1"/>
    <property type="molecule type" value="Genomic_DNA"/>
</dbReference>
<accession>A0A4P7QHT5</accession>
<feature type="compositionally biased region" description="Basic and acidic residues" evidence="1">
    <location>
        <begin position="103"/>
        <end position="114"/>
    </location>
</feature>
<keyword evidence="2" id="KW-0472">Membrane</keyword>
<proteinExistence type="predicted"/>
<feature type="compositionally biased region" description="Basic and acidic residues" evidence="1">
    <location>
        <begin position="135"/>
        <end position="159"/>
    </location>
</feature>
<protein>
    <submittedName>
        <fullName evidence="3">Uncharacterized protein</fullName>
    </submittedName>
</protein>
<feature type="region of interest" description="Disordered" evidence="1">
    <location>
        <begin position="1"/>
        <end position="69"/>
    </location>
</feature>
<feature type="transmembrane region" description="Helical" evidence="2">
    <location>
        <begin position="75"/>
        <end position="101"/>
    </location>
</feature>
<name>A0A4P7QHT5_9CORY</name>
<reference evidence="3 4" key="1">
    <citation type="submission" date="2019-04" db="EMBL/GenBank/DDBJ databases">
        <title>Corynebacterium endometrii sp. nov., isolated from the uterus of a cow with endometritis.</title>
        <authorList>
            <person name="Ballas P."/>
            <person name="Ruckert C."/>
            <person name="Wagener K."/>
            <person name="Drillich M."/>
            <person name="Kaempfer P."/>
            <person name="Busse H.-J."/>
            <person name="Ehling-Schulz M."/>
        </authorList>
    </citation>
    <scope>NUCLEOTIDE SEQUENCE [LARGE SCALE GENOMIC DNA]</scope>
    <source>
        <strain evidence="3 4">LMM-1653</strain>
    </source>
</reference>
<dbReference type="KEGG" id="cee:CENDO_09895"/>
<dbReference type="OrthoDB" id="4412616at2"/>
<feature type="compositionally biased region" description="Acidic residues" evidence="1">
    <location>
        <begin position="174"/>
        <end position="185"/>
    </location>
</feature>
<evidence type="ECO:0000256" key="1">
    <source>
        <dbReference type="SAM" id="MobiDB-lite"/>
    </source>
</evidence>
<dbReference type="Proteomes" id="UP000296352">
    <property type="component" value="Chromosome"/>
</dbReference>
<dbReference type="RefSeq" id="WP_136141847.1">
    <property type="nucleotide sequence ID" value="NZ_CP039247.1"/>
</dbReference>
<keyword evidence="2" id="KW-0812">Transmembrane</keyword>
<gene>
    <name evidence="3" type="ORF">CENDO_09895</name>
</gene>
<feature type="compositionally biased region" description="Acidic residues" evidence="1">
    <location>
        <begin position="120"/>
        <end position="134"/>
    </location>
</feature>
<keyword evidence="4" id="KW-1185">Reference proteome</keyword>
<evidence type="ECO:0000313" key="3">
    <source>
        <dbReference type="EMBL" id="QCB29233.1"/>
    </source>
</evidence>
<evidence type="ECO:0000256" key="2">
    <source>
        <dbReference type="SAM" id="Phobius"/>
    </source>
</evidence>
<evidence type="ECO:0000313" key="4">
    <source>
        <dbReference type="Proteomes" id="UP000296352"/>
    </source>
</evidence>
<dbReference type="AlphaFoldDB" id="A0A4P7QHT5"/>
<keyword evidence="2" id="KW-1133">Transmembrane helix</keyword>
<feature type="compositionally biased region" description="Low complexity" evidence="1">
    <location>
        <begin position="39"/>
        <end position="60"/>
    </location>
</feature>
<feature type="compositionally biased region" description="Basic and acidic residues" evidence="1">
    <location>
        <begin position="186"/>
        <end position="200"/>
    </location>
</feature>